<evidence type="ECO:0000256" key="2">
    <source>
        <dbReference type="SAM" id="Coils"/>
    </source>
</evidence>
<protein>
    <submittedName>
        <fullName evidence="5">Hypp6450 protein</fullName>
    </submittedName>
</protein>
<accession>A0A8K0E6J9</accession>
<feature type="signal peptide" evidence="3">
    <location>
        <begin position="1"/>
        <end position="26"/>
    </location>
</feature>
<dbReference type="GO" id="GO:0007155">
    <property type="term" value="P:cell adhesion"/>
    <property type="evidence" value="ECO:0007669"/>
    <property type="project" value="InterPro"/>
</dbReference>
<dbReference type="InterPro" id="IPR016186">
    <property type="entry name" value="C-type_lectin-like/link_sf"/>
</dbReference>
<feature type="coiled-coil region" evidence="2">
    <location>
        <begin position="45"/>
        <end position="72"/>
    </location>
</feature>
<evidence type="ECO:0000259" key="4">
    <source>
        <dbReference type="PROSITE" id="PS50963"/>
    </source>
</evidence>
<reference evidence="5" key="1">
    <citation type="submission" date="2022-01" db="EMBL/GenBank/DDBJ databases">
        <authorList>
            <person name="Braso-Vives M."/>
        </authorList>
    </citation>
    <scope>NUCLEOTIDE SEQUENCE</scope>
</reference>
<name>A0A8K0E6J9_BRALA</name>
<dbReference type="InterPro" id="IPR000538">
    <property type="entry name" value="Link_dom"/>
</dbReference>
<keyword evidence="6" id="KW-1185">Reference proteome</keyword>
<dbReference type="SUPFAM" id="SSF56436">
    <property type="entry name" value="C-type lectin-like"/>
    <property type="match status" value="1"/>
</dbReference>
<proteinExistence type="predicted"/>
<evidence type="ECO:0000313" key="6">
    <source>
        <dbReference type="Proteomes" id="UP000838412"/>
    </source>
</evidence>
<evidence type="ECO:0000256" key="1">
    <source>
        <dbReference type="ARBA" id="ARBA00023157"/>
    </source>
</evidence>
<feature type="chain" id="PRO_5035439065" evidence="3">
    <location>
        <begin position="27"/>
        <end position="248"/>
    </location>
</feature>
<dbReference type="Gene3D" id="3.10.100.10">
    <property type="entry name" value="Mannose-Binding Protein A, subunit A"/>
    <property type="match status" value="1"/>
</dbReference>
<keyword evidence="3" id="KW-0732">Signal</keyword>
<dbReference type="InterPro" id="IPR016187">
    <property type="entry name" value="CTDL_fold"/>
</dbReference>
<dbReference type="EMBL" id="OV696697">
    <property type="protein sequence ID" value="CAH1241964.1"/>
    <property type="molecule type" value="Genomic_DNA"/>
</dbReference>
<dbReference type="PROSITE" id="PS50963">
    <property type="entry name" value="LINK_2"/>
    <property type="match status" value="1"/>
</dbReference>
<evidence type="ECO:0000313" key="5">
    <source>
        <dbReference type="EMBL" id="CAH1241964.1"/>
    </source>
</evidence>
<evidence type="ECO:0000256" key="3">
    <source>
        <dbReference type="SAM" id="SignalP"/>
    </source>
</evidence>
<keyword evidence="1" id="KW-1015">Disulfide bond</keyword>
<keyword evidence="2" id="KW-0175">Coiled coil</keyword>
<dbReference type="GO" id="GO:0005540">
    <property type="term" value="F:hyaluronic acid binding"/>
    <property type="evidence" value="ECO:0007669"/>
    <property type="project" value="InterPro"/>
</dbReference>
<gene>
    <name evidence="5" type="primary">Hypp6450</name>
    <name evidence="5" type="ORF">BLAG_LOCUS5375</name>
</gene>
<feature type="domain" description="Link" evidence="4">
    <location>
        <begin position="146"/>
        <end position="238"/>
    </location>
</feature>
<organism evidence="5 6">
    <name type="scientific">Branchiostoma lanceolatum</name>
    <name type="common">Common lancelet</name>
    <name type="synonym">Amphioxus lanceolatum</name>
    <dbReference type="NCBI Taxonomy" id="7740"/>
    <lineage>
        <taxon>Eukaryota</taxon>
        <taxon>Metazoa</taxon>
        <taxon>Chordata</taxon>
        <taxon>Cephalochordata</taxon>
        <taxon>Leptocardii</taxon>
        <taxon>Amphioxiformes</taxon>
        <taxon>Branchiostomatidae</taxon>
        <taxon>Branchiostoma</taxon>
    </lineage>
</organism>
<dbReference type="AlphaFoldDB" id="A0A8K0E6J9"/>
<dbReference type="Proteomes" id="UP000838412">
    <property type="component" value="Chromosome 12"/>
</dbReference>
<sequence>MLLVQRFHFAEIIALLTLGNVDYSVANTTANTTTDGPREESVVSNAELASQLGRMERQMYQLQDQVNTLQLDAESIWQQFFLTQAQKHKKLADLYTQLATQQAQMVDAMDNMVETVRSFKTTSAKAKDLQEKMEQALCHATPPLGHIFHLAPPHGQLQYSMEEADRACKEHGGWLAEYSKLLKLDRMESGPYHCGWVEGGRAYYPVWEETASCHGNKCIRIKTCDQGDKIKHKAWCFQPLGLCPHLTK</sequence>
<dbReference type="Pfam" id="PF00193">
    <property type="entry name" value="Xlink"/>
    <property type="match status" value="1"/>
</dbReference>